<evidence type="ECO:0000256" key="4">
    <source>
        <dbReference type="ARBA" id="ARBA00023004"/>
    </source>
</evidence>
<dbReference type="SUPFAM" id="SSF51197">
    <property type="entry name" value="Clavaminate synthase-like"/>
    <property type="match status" value="1"/>
</dbReference>
<dbReference type="InterPro" id="IPR026992">
    <property type="entry name" value="DIOX_N"/>
</dbReference>
<dbReference type="GO" id="GO:0016491">
    <property type="term" value="F:oxidoreductase activity"/>
    <property type="evidence" value="ECO:0007669"/>
    <property type="project" value="UniProtKB-KW"/>
</dbReference>
<protein>
    <submittedName>
        <fullName evidence="7">Oxoglutarate/iron-dependent oxygenase</fullName>
    </submittedName>
</protein>
<keyword evidence="3 5" id="KW-0560">Oxidoreductase</keyword>
<dbReference type="Pfam" id="PF14226">
    <property type="entry name" value="DIOX_N"/>
    <property type="match status" value="1"/>
</dbReference>
<dbReference type="PANTHER" id="PTHR10209">
    <property type="entry name" value="OXIDOREDUCTASE, 2OG-FE II OXYGENASE FAMILY PROTEIN"/>
    <property type="match status" value="1"/>
</dbReference>
<dbReference type="PROSITE" id="PS51471">
    <property type="entry name" value="FE2OG_OXY"/>
    <property type="match status" value="1"/>
</dbReference>
<proteinExistence type="inferred from homology"/>
<accession>A0AA38R545</accession>
<evidence type="ECO:0000259" key="6">
    <source>
        <dbReference type="PROSITE" id="PS51471"/>
    </source>
</evidence>
<evidence type="ECO:0000256" key="3">
    <source>
        <dbReference type="ARBA" id="ARBA00023002"/>
    </source>
</evidence>
<dbReference type="GO" id="GO:0046872">
    <property type="term" value="F:metal ion binding"/>
    <property type="evidence" value="ECO:0007669"/>
    <property type="project" value="UniProtKB-KW"/>
</dbReference>
<evidence type="ECO:0000313" key="7">
    <source>
        <dbReference type="EMBL" id="KAJ9134646.1"/>
    </source>
</evidence>
<organism evidence="7 8">
    <name type="scientific">Pleurostoma richardsiae</name>
    <dbReference type="NCBI Taxonomy" id="41990"/>
    <lineage>
        <taxon>Eukaryota</taxon>
        <taxon>Fungi</taxon>
        <taxon>Dikarya</taxon>
        <taxon>Ascomycota</taxon>
        <taxon>Pezizomycotina</taxon>
        <taxon>Sordariomycetes</taxon>
        <taxon>Sordariomycetidae</taxon>
        <taxon>Calosphaeriales</taxon>
        <taxon>Pleurostomataceae</taxon>
        <taxon>Pleurostoma</taxon>
    </lineage>
</organism>
<name>A0AA38R545_9PEZI</name>
<evidence type="ECO:0000256" key="5">
    <source>
        <dbReference type="RuleBase" id="RU003682"/>
    </source>
</evidence>
<evidence type="ECO:0000256" key="2">
    <source>
        <dbReference type="ARBA" id="ARBA00022723"/>
    </source>
</evidence>
<dbReference type="Gene3D" id="2.60.120.330">
    <property type="entry name" value="B-lactam Antibiotic, Isopenicillin N Synthase, Chain"/>
    <property type="match status" value="1"/>
</dbReference>
<comment type="similarity">
    <text evidence="1 5">Belongs to the iron/ascorbate-dependent oxidoreductase family.</text>
</comment>
<dbReference type="Pfam" id="PF03171">
    <property type="entry name" value="2OG-FeII_Oxy"/>
    <property type="match status" value="1"/>
</dbReference>
<reference evidence="7" key="1">
    <citation type="submission" date="2022-07" db="EMBL/GenBank/DDBJ databases">
        <title>Fungi with potential for degradation of polypropylene.</title>
        <authorList>
            <person name="Gostincar C."/>
        </authorList>
    </citation>
    <scope>NUCLEOTIDE SEQUENCE</scope>
    <source>
        <strain evidence="7">EXF-13308</strain>
    </source>
</reference>
<dbReference type="PANTHER" id="PTHR10209:SF881">
    <property type="entry name" value="FI07970P-RELATED"/>
    <property type="match status" value="1"/>
</dbReference>
<gene>
    <name evidence="7" type="ORF">NKR23_g9993</name>
</gene>
<sequence>MAPPTKYSTRTIPKISLRDFDARIDEITSSLIAAAETDGFFALVDHGISPDEVEAQFLAAERFFSLPDEAKAAVPFSHRNAGWEKNAQVRPSTGAADRKESYQMQFGANMDGMWLPEDALPGFRAQSLGFMRRCQEVSERLMVCFARGLGFPDDYFVRAHDVRRPESQSVLRALHYFAVDPSSPTPEGYYRAGEHADWDFLTLLFQRPGQSGLEICPGREVFTEYGIGDEWTKVEPTAGEIVCNIGDLLMSWSDDRFKSTYHRVKTPTDPAVDYYGPRYSLAFFNQPCTDCEIQGPQKKYPMVTGRQFTENAMRRNFAALEKKKAMNAMAAAQPSMVAAAS</sequence>
<dbReference type="EMBL" id="JANBVO010000042">
    <property type="protein sequence ID" value="KAJ9134646.1"/>
    <property type="molecule type" value="Genomic_DNA"/>
</dbReference>
<comment type="caution">
    <text evidence="7">The sequence shown here is derived from an EMBL/GenBank/DDBJ whole genome shotgun (WGS) entry which is preliminary data.</text>
</comment>
<feature type="domain" description="Fe2OG dioxygenase" evidence="6">
    <location>
        <begin position="166"/>
        <end position="287"/>
    </location>
</feature>
<keyword evidence="2 5" id="KW-0479">Metal-binding</keyword>
<evidence type="ECO:0000313" key="8">
    <source>
        <dbReference type="Proteomes" id="UP001174694"/>
    </source>
</evidence>
<evidence type="ECO:0000256" key="1">
    <source>
        <dbReference type="ARBA" id="ARBA00008056"/>
    </source>
</evidence>
<keyword evidence="8" id="KW-1185">Reference proteome</keyword>
<keyword evidence="4 5" id="KW-0408">Iron</keyword>
<dbReference type="InterPro" id="IPR005123">
    <property type="entry name" value="Oxoglu/Fe-dep_dioxygenase_dom"/>
</dbReference>
<dbReference type="InterPro" id="IPR044861">
    <property type="entry name" value="IPNS-like_FE2OG_OXY"/>
</dbReference>
<dbReference type="InterPro" id="IPR027443">
    <property type="entry name" value="IPNS-like_sf"/>
</dbReference>
<dbReference type="GO" id="GO:0044283">
    <property type="term" value="P:small molecule biosynthetic process"/>
    <property type="evidence" value="ECO:0007669"/>
    <property type="project" value="UniProtKB-ARBA"/>
</dbReference>
<dbReference type="AlphaFoldDB" id="A0AA38R545"/>
<dbReference type="Proteomes" id="UP001174694">
    <property type="component" value="Unassembled WGS sequence"/>
</dbReference>